<name>A0A1D9MIT2_9ACTO</name>
<proteinExistence type="predicted"/>
<dbReference type="KEGG" id="avu:BK816_01350"/>
<dbReference type="RefSeq" id="WP_071163574.1">
    <property type="nucleotide sequence ID" value="NZ_CP017812.1"/>
</dbReference>
<protein>
    <submittedName>
        <fullName evidence="2">Uncharacterized protein</fullName>
    </submittedName>
</protein>
<dbReference type="OrthoDB" id="3700292at2"/>
<feature type="region of interest" description="Disordered" evidence="1">
    <location>
        <begin position="143"/>
        <end position="168"/>
    </location>
</feature>
<organism evidence="2 3">
    <name type="scientific">Boudabousia tangfeifanii</name>
    <dbReference type="NCBI Taxonomy" id="1912795"/>
    <lineage>
        <taxon>Bacteria</taxon>
        <taxon>Bacillati</taxon>
        <taxon>Actinomycetota</taxon>
        <taxon>Actinomycetes</taxon>
        <taxon>Actinomycetales</taxon>
        <taxon>Actinomycetaceae</taxon>
        <taxon>Boudabousia</taxon>
    </lineage>
</organism>
<evidence type="ECO:0000313" key="2">
    <source>
        <dbReference type="EMBL" id="AOZ72108.1"/>
    </source>
</evidence>
<dbReference type="STRING" id="1912795.BK816_01350"/>
<feature type="compositionally biased region" description="Low complexity" evidence="1">
    <location>
        <begin position="68"/>
        <end position="90"/>
    </location>
</feature>
<feature type="region of interest" description="Disordered" evidence="1">
    <location>
        <begin position="240"/>
        <end position="274"/>
    </location>
</feature>
<feature type="compositionally biased region" description="Polar residues" evidence="1">
    <location>
        <begin position="1"/>
        <end position="12"/>
    </location>
</feature>
<dbReference type="Proteomes" id="UP000176288">
    <property type="component" value="Chromosome"/>
</dbReference>
<feature type="region of interest" description="Disordered" evidence="1">
    <location>
        <begin position="1"/>
        <end position="37"/>
    </location>
</feature>
<dbReference type="AlphaFoldDB" id="A0A1D9MIT2"/>
<feature type="region of interest" description="Disordered" evidence="1">
    <location>
        <begin position="420"/>
        <end position="472"/>
    </location>
</feature>
<accession>A0A1D9MIT2</accession>
<evidence type="ECO:0000313" key="3">
    <source>
        <dbReference type="Proteomes" id="UP000176288"/>
    </source>
</evidence>
<sequence>MGPNEPNDTQSGQPTNNAAQAPTNPAQTQEQVPGWFMDPAMLGELSVLSALAAGRNPADALPDPNWYQERAAARAQAEAEAAEEATTTATPRASQGPSDDELERMLEETRQELRHNNQLAQNIRATANALFSPRHYHLPSGYLPPAAPTRPNLTIPRTPQVPTEDEATQANRTVGAGRPTHQQQATNQLQQVGLERPANPELAAKNWETPLAEVAEAKTPAEASHNVAANVPVNAPAQENADAVATPKADSPLAKPAENQEATSRPAEKPVPESPIAKAADKAVQALIANPDELAGEIKPPAEVTEFDQFFEAEDLFSFEPTPAAKAEETFEDFAWDSDEPVTEEELAALAADQTWQEENSEVADEVARPDAPVTPAANATNLQQSPISSRLKAELSEISQASALQAEAEATEAAKAGAKSVGQTGAAPQANGANAASNPAGGSAQPVAPSANENYPNETQRQDKQQANGTPASGDVILVLTQIGDIPEAIDVAGRLAQRLTRGGQAAQCVLAGAKSLLPGDEVRVRSANELNKVRTANPEQIQVLVVADSPVESHARTASRLLENLRPAQTWGVWDARRELAEAQDWMGQAPYGQQVQELALHHVWEATDPLSYQTLPVGWLDGAPAHPMQWEIIKANLN</sequence>
<feature type="region of interest" description="Disordered" evidence="1">
    <location>
        <begin position="55"/>
        <end position="103"/>
    </location>
</feature>
<reference evidence="2 3" key="1">
    <citation type="submission" date="2016-10" db="EMBL/GenBank/DDBJ databases">
        <title>Actinomyces aegypiusis sp. nov., isolated from the Aegypius monachus in Qinghai Tibet Plateau China.</title>
        <authorList>
            <person name="Wang Y."/>
        </authorList>
    </citation>
    <scope>NUCLEOTIDE SEQUENCE [LARGE SCALE GENOMIC DNA]</scope>
    <source>
        <strain evidence="2 3">VUL4_3</strain>
    </source>
</reference>
<keyword evidence="3" id="KW-1185">Reference proteome</keyword>
<feature type="compositionally biased region" description="Low complexity" evidence="1">
    <location>
        <begin position="420"/>
        <end position="447"/>
    </location>
</feature>
<feature type="compositionally biased region" description="Polar residues" evidence="1">
    <location>
        <begin position="151"/>
        <end position="161"/>
    </location>
</feature>
<feature type="compositionally biased region" description="Low complexity" evidence="1">
    <location>
        <begin position="13"/>
        <end position="29"/>
    </location>
</feature>
<evidence type="ECO:0000256" key="1">
    <source>
        <dbReference type="SAM" id="MobiDB-lite"/>
    </source>
</evidence>
<feature type="compositionally biased region" description="Polar residues" evidence="1">
    <location>
        <begin position="452"/>
        <end position="472"/>
    </location>
</feature>
<gene>
    <name evidence="2" type="ORF">BK816_01350</name>
</gene>
<dbReference type="EMBL" id="CP017812">
    <property type="protein sequence ID" value="AOZ72108.1"/>
    <property type="molecule type" value="Genomic_DNA"/>
</dbReference>
<feature type="region of interest" description="Disordered" evidence="1">
    <location>
        <begin position="355"/>
        <end position="386"/>
    </location>
</feature>